<dbReference type="Proteomes" id="UP000559256">
    <property type="component" value="Unassembled WGS sequence"/>
</dbReference>
<evidence type="ECO:0000313" key="2">
    <source>
        <dbReference type="EMBL" id="KAF5370757.1"/>
    </source>
</evidence>
<proteinExistence type="predicted"/>
<feature type="compositionally biased region" description="Basic and acidic residues" evidence="1">
    <location>
        <begin position="1295"/>
        <end position="1306"/>
    </location>
</feature>
<dbReference type="OrthoDB" id="6375767at2759"/>
<feature type="compositionally biased region" description="Basic and acidic residues" evidence="1">
    <location>
        <begin position="603"/>
        <end position="632"/>
    </location>
</feature>
<feature type="compositionally biased region" description="Polar residues" evidence="1">
    <location>
        <begin position="1281"/>
        <end position="1294"/>
    </location>
</feature>
<evidence type="ECO:0000313" key="3">
    <source>
        <dbReference type="Proteomes" id="UP000559256"/>
    </source>
</evidence>
<feature type="compositionally biased region" description="Polar residues" evidence="1">
    <location>
        <begin position="924"/>
        <end position="936"/>
    </location>
</feature>
<dbReference type="Gene3D" id="3.40.20.10">
    <property type="entry name" value="Severin"/>
    <property type="match status" value="1"/>
</dbReference>
<feature type="region of interest" description="Disordered" evidence="1">
    <location>
        <begin position="573"/>
        <end position="1108"/>
    </location>
</feature>
<organism evidence="2 3">
    <name type="scientific">Tetrapyrgos nigripes</name>
    <dbReference type="NCBI Taxonomy" id="182062"/>
    <lineage>
        <taxon>Eukaryota</taxon>
        <taxon>Fungi</taxon>
        <taxon>Dikarya</taxon>
        <taxon>Basidiomycota</taxon>
        <taxon>Agaricomycotina</taxon>
        <taxon>Agaricomycetes</taxon>
        <taxon>Agaricomycetidae</taxon>
        <taxon>Agaricales</taxon>
        <taxon>Marasmiineae</taxon>
        <taxon>Marasmiaceae</taxon>
        <taxon>Tetrapyrgos</taxon>
    </lineage>
</organism>
<feature type="region of interest" description="Disordered" evidence="1">
    <location>
        <begin position="1130"/>
        <end position="1217"/>
    </location>
</feature>
<feature type="compositionally biased region" description="Basic and acidic residues" evidence="1">
    <location>
        <begin position="839"/>
        <end position="857"/>
    </location>
</feature>
<feature type="compositionally biased region" description="Basic and acidic residues" evidence="1">
    <location>
        <begin position="1801"/>
        <end position="1810"/>
    </location>
</feature>
<dbReference type="InterPro" id="IPR029006">
    <property type="entry name" value="ADF-H/Gelsolin-like_dom_sf"/>
</dbReference>
<feature type="region of interest" description="Disordered" evidence="1">
    <location>
        <begin position="183"/>
        <end position="209"/>
    </location>
</feature>
<feature type="compositionally biased region" description="Pro residues" evidence="1">
    <location>
        <begin position="1008"/>
        <end position="1021"/>
    </location>
</feature>
<feature type="compositionally biased region" description="Low complexity" evidence="1">
    <location>
        <begin position="971"/>
        <end position="992"/>
    </location>
</feature>
<dbReference type="GO" id="GO:0051015">
    <property type="term" value="F:actin filament binding"/>
    <property type="evidence" value="ECO:0007669"/>
    <property type="project" value="InterPro"/>
</dbReference>
<name>A0A8H5GTN6_9AGAR</name>
<dbReference type="PANTHER" id="PTHR34862:SF1">
    <property type="entry name" value="SPARK DOMAIN-CONTAINING PROTEIN"/>
    <property type="match status" value="1"/>
</dbReference>
<feature type="compositionally biased region" description="Basic and acidic residues" evidence="1">
    <location>
        <begin position="1187"/>
        <end position="1202"/>
    </location>
</feature>
<dbReference type="EMBL" id="JAACJM010000010">
    <property type="protein sequence ID" value="KAF5370757.1"/>
    <property type="molecule type" value="Genomic_DNA"/>
</dbReference>
<sequence>MILSEQCSSTLIQATTNSDVASCLSLGTLLPLATGSSNTSVVDPINNWLNSVCSAPVCTNETIAAFVNNVTAGCSSDLAALGVSSSDASSIIPTIQSAYPAVRQVACLQDGNTKCITQTLNNIQDMVGPLSPSNVMNIGASLGSSDIPSNVTCTNCIKEAYNIINQDFPGLLSDAQSDLQSQCGASFTDGQTPSGISQSSTDAQNDNNGAIQAGVAPAQVPQFVKLIDTLRIFAANARQAIKESVKDMIGSRICHRRSQNYGILLPSLLISWETEMSTHMLVHMRSVIFIAVATGAGLVSVNGQISLSSSCQTALRGLITNEDAACLNPSALLNFAVQGGGSVPDAVDAWLNGMCSQGSCTDESISNIITGVASGCSAELATFGLDASDISDNVVNIVQQVYPTVRQAMCLKDDNSEQLCLTELLTSVESVIGGLSLNDLSFLNLMGDVQQLLSSGLQNLACSNCVKAGFSVAAENFPSILSVAQPEVEALCGADFINGSTPASITETANPEVFAAQPPPTNGGIEEMTGPRMPEEGLAEWASRIKALQRQVDADEEAEHKRLEEEIAASRMARMRRSRGGGNGSRANSVDLGLNKESLASLKENDDNSSRDNPKPSSERQRDQSDALEKLVGRSNVTGVPMSRPNTKSTPSFPSPSNPSEPVSLAAFMGGRATGPRLNKHAPQQDAHDPTQFEQRSVRSITAPHPVFGRGGVAMPGMAGAADRSSVRSPDNGTSHGGASLSASTNAANGVRFNDERSASPQKSDVRERTHSNPTKPNVKPIATTSVPSKSYSPSSVHKDEELARIRDRTISTPSPSHDFRPPMSPPAFRNSVASRYTDALRERPVSPKKMGSRERTLSTPGVLKGSFSAPNHVDNEGDISRRPRTPSRSRATEEEDAMPTPNSPPQHSPVTTPSLAGPIRPQPRTSLGPQISTSPAPSPAFLKPPAQKEPTPSLSRLKGRGFVQNMVKASMEIESSSASSSLTSTPEKSGSGSRKVLERWQNQGSQSPPPISPPVSPKPNPLRKSRTIDSPTPATSSKPVKPDLLPKSQVPKPSVSFASTTETIPPESRKPEPKPKPKGLKPSVSFSNLPPSEGDRSKPPSVTNTGLGSATTLVVFKPEGDVAPFVGVSELGVKRDSTSLSARNIPVSSGKPLIHPTKERARKPKKQGSGLKHEGSSAPSTPPDISSERVIHAEAAERPQMEEVTSNVANGNGGRVLDRWANQPIIGVKPISSREQSFEADKPRVAGMIGRRALPGLATSAAGPDVATPTRPPAIPRTTSQEAALTTPFPSSESKQDQIAVEHRGPVPPRSRIPSTGNRPTVMDVVETMKAQSVSPEPQASVEERPRSPAAVVVPEQMPQPVPELASPLRAPALEKRKSSYERYSAIALPPLHEERTPESTPANTLARNALVSGSIIRDFPLPSQAETDTVKPAKEPSRLTHILNLGLAFVDEPLPQVDPDILTQSHLSAKRKDLDLNTISVEVMSITGNSSTAISNPSHIFYDSELLSIIHRAKSKTNGLVTTDVWVWYGRNCLTGENEEKKLEDLAKRYRTSPVIVRQYHEPPELLRILGDKLAIRQVRGVRVHWSADNTGMHVIRSKKDVIYIDEVDLTAKNLCSGFSYCLTILETVYVWYGIGSIAAERKAALQYGQSLSSNVVEMTEGENDGDEMFWIVLGDDEHARAHYWKWRPVAADTETKIWRVNTLAKDVVMPASSINPDEIAGAVHILDCVWELFVLVGRKVRGNRNDIRLALSVATQYSTTVSPARPFKPPVHVIVLPSQLPQDLKLHFRELNEDALVRPSSPKEGKRSHLFPQNANDVPDHMNLMPVEEASNHLRRKQWDAFALRDPSFLPVGLDPSQIN</sequence>
<dbReference type="PANTHER" id="PTHR34862">
    <property type="entry name" value="SPARK DOMAIN-CONTAINING PROTEIN"/>
    <property type="match status" value="1"/>
</dbReference>
<reference evidence="2 3" key="1">
    <citation type="journal article" date="2020" name="ISME J.">
        <title>Uncovering the hidden diversity of litter-decomposition mechanisms in mushroom-forming fungi.</title>
        <authorList>
            <person name="Floudas D."/>
            <person name="Bentzer J."/>
            <person name="Ahren D."/>
            <person name="Johansson T."/>
            <person name="Persson P."/>
            <person name="Tunlid A."/>
        </authorList>
    </citation>
    <scope>NUCLEOTIDE SEQUENCE [LARGE SCALE GENOMIC DNA]</scope>
    <source>
        <strain evidence="2 3">CBS 291.85</strain>
    </source>
</reference>
<dbReference type="SUPFAM" id="SSF55753">
    <property type="entry name" value="Actin depolymerizing proteins"/>
    <property type="match status" value="1"/>
</dbReference>
<feature type="region of interest" description="Disordered" evidence="1">
    <location>
        <begin position="1801"/>
        <end position="1823"/>
    </location>
</feature>
<dbReference type="InterPro" id="IPR007122">
    <property type="entry name" value="Villin/Gelsolin"/>
</dbReference>
<gene>
    <name evidence="2" type="ORF">D9758_001968</name>
</gene>
<feature type="compositionally biased region" description="Basic and acidic residues" evidence="1">
    <location>
        <begin position="753"/>
        <end position="771"/>
    </location>
</feature>
<keyword evidence="3" id="KW-1185">Reference proteome</keyword>
<dbReference type="SMART" id="SM00262">
    <property type="entry name" value="GEL"/>
    <property type="match status" value="1"/>
</dbReference>
<evidence type="ECO:0000256" key="1">
    <source>
        <dbReference type="SAM" id="MobiDB-lite"/>
    </source>
</evidence>
<feature type="compositionally biased region" description="Basic and acidic residues" evidence="1">
    <location>
        <begin position="797"/>
        <end position="810"/>
    </location>
</feature>
<accession>A0A8H5GTN6</accession>
<comment type="caution">
    <text evidence="2">The sequence shown here is derived from an EMBL/GenBank/DDBJ whole genome shotgun (WGS) entry which is preliminary data.</text>
</comment>
<feature type="compositionally biased region" description="Low complexity" evidence="1">
    <location>
        <begin position="786"/>
        <end position="796"/>
    </location>
</feature>
<protein>
    <submittedName>
        <fullName evidence="2">Uncharacterized protein</fullName>
    </submittedName>
</protein>
<feature type="region of interest" description="Disordered" evidence="1">
    <location>
        <begin position="1257"/>
        <end position="1321"/>
    </location>
</feature>
<feature type="compositionally biased region" description="Polar residues" evidence="1">
    <location>
        <begin position="1029"/>
        <end position="1039"/>
    </location>
</feature>